<dbReference type="Proteomes" id="UP000076738">
    <property type="component" value="Unassembled WGS sequence"/>
</dbReference>
<gene>
    <name evidence="2" type="ORF">CALVIDRAFT_532199</name>
</gene>
<feature type="region of interest" description="Disordered" evidence="1">
    <location>
        <begin position="50"/>
        <end position="116"/>
    </location>
</feature>
<feature type="region of interest" description="Disordered" evidence="1">
    <location>
        <begin position="217"/>
        <end position="271"/>
    </location>
</feature>
<accession>A0A167RZA2</accession>
<proteinExistence type="predicted"/>
<feature type="compositionally biased region" description="Low complexity" evidence="1">
    <location>
        <begin position="50"/>
        <end position="65"/>
    </location>
</feature>
<feature type="compositionally biased region" description="Basic residues" evidence="1">
    <location>
        <begin position="66"/>
        <end position="75"/>
    </location>
</feature>
<evidence type="ECO:0000313" key="3">
    <source>
        <dbReference type="Proteomes" id="UP000076738"/>
    </source>
</evidence>
<evidence type="ECO:0000256" key="1">
    <source>
        <dbReference type="SAM" id="MobiDB-lite"/>
    </source>
</evidence>
<dbReference type="EMBL" id="KV417266">
    <property type="protein sequence ID" value="KZP01432.1"/>
    <property type="molecule type" value="Genomic_DNA"/>
</dbReference>
<keyword evidence="3" id="KW-1185">Reference proteome</keyword>
<feature type="region of interest" description="Disordered" evidence="1">
    <location>
        <begin position="304"/>
        <end position="324"/>
    </location>
</feature>
<organism evidence="2 3">
    <name type="scientific">Calocera viscosa (strain TUFC12733)</name>
    <dbReference type="NCBI Taxonomy" id="1330018"/>
    <lineage>
        <taxon>Eukaryota</taxon>
        <taxon>Fungi</taxon>
        <taxon>Dikarya</taxon>
        <taxon>Basidiomycota</taxon>
        <taxon>Agaricomycotina</taxon>
        <taxon>Dacrymycetes</taxon>
        <taxon>Dacrymycetales</taxon>
        <taxon>Dacrymycetaceae</taxon>
        <taxon>Calocera</taxon>
    </lineage>
</organism>
<sequence length="505" mass="53167">MTLRGGEGLPYSEAADRLRHSTANLPQIAQYPPVYTFALPNTATANTLIATAGSSRAPPSPTTSRSPRKSGRKPGGKNPPGHRAGGARPGAGRPRKSVASGARSSPDPSEEDDAGVAAPAVMRPLPGAQAAERMIPISSLHPAYVPFMNHPHDQGLIVLPVQAVLSMAHAYTPQAMMPFPYAFGYPPPMAGVHPAMAHHAVVNGAQHPAVHAVVSQAAVTTAEAPTTASSTPSPSTPARNADGPPSRKRRRTEPLPPPGPSSAFVEGSDRQRRKARTCRICIKAGHPETSHSCPGRGSRVLCPYNPDNQNANTEQDDDQDADGEVVPADEMDDLDPDLQDEAAVNALTFPTAQTTSVASTSSTVPPSAYGYPQPVHMLGPNGQPHPLYQTTYPFAFQGAYPAPARMANMPGQPPGAVQMIQGQVPVAGSVVYVASTPQRERASKRGPRHCVVCNLTGHPEEGATCPGRGSRRLCQYYVPEQHANHDDTSIEGQLGGQMDSLLQQS</sequence>
<dbReference type="AlphaFoldDB" id="A0A167RZA2"/>
<dbReference type="OrthoDB" id="10421878at2759"/>
<name>A0A167RZA2_CALVF</name>
<feature type="compositionally biased region" description="Low complexity" evidence="1">
    <location>
        <begin position="217"/>
        <end position="238"/>
    </location>
</feature>
<dbReference type="STRING" id="1330018.A0A167RZA2"/>
<protein>
    <submittedName>
        <fullName evidence="2">Uncharacterized protein</fullName>
    </submittedName>
</protein>
<feature type="compositionally biased region" description="Acidic residues" evidence="1">
    <location>
        <begin position="314"/>
        <end position="324"/>
    </location>
</feature>
<evidence type="ECO:0000313" key="2">
    <source>
        <dbReference type="EMBL" id="KZP01432.1"/>
    </source>
</evidence>
<reference evidence="2 3" key="1">
    <citation type="journal article" date="2016" name="Mol. Biol. Evol.">
        <title>Comparative Genomics of Early-Diverging Mushroom-Forming Fungi Provides Insights into the Origins of Lignocellulose Decay Capabilities.</title>
        <authorList>
            <person name="Nagy L.G."/>
            <person name="Riley R."/>
            <person name="Tritt A."/>
            <person name="Adam C."/>
            <person name="Daum C."/>
            <person name="Floudas D."/>
            <person name="Sun H."/>
            <person name="Yadav J.S."/>
            <person name="Pangilinan J."/>
            <person name="Larsson K.H."/>
            <person name="Matsuura K."/>
            <person name="Barry K."/>
            <person name="Labutti K."/>
            <person name="Kuo R."/>
            <person name="Ohm R.A."/>
            <person name="Bhattacharya S.S."/>
            <person name="Shirouzu T."/>
            <person name="Yoshinaga Y."/>
            <person name="Martin F.M."/>
            <person name="Grigoriev I.V."/>
            <person name="Hibbett D.S."/>
        </authorList>
    </citation>
    <scope>NUCLEOTIDE SEQUENCE [LARGE SCALE GENOMIC DNA]</scope>
    <source>
        <strain evidence="2 3">TUFC12733</strain>
    </source>
</reference>